<name>A0A3P7LH41_STRVU</name>
<evidence type="ECO:0008006" key="5">
    <source>
        <dbReference type="Google" id="ProtNLM"/>
    </source>
</evidence>
<accession>A0A3P7LH41</accession>
<evidence type="ECO:0000313" key="4">
    <source>
        <dbReference type="Proteomes" id="UP000270094"/>
    </source>
</evidence>
<feature type="compositionally biased region" description="Polar residues" evidence="1">
    <location>
        <begin position="161"/>
        <end position="179"/>
    </location>
</feature>
<keyword evidence="2" id="KW-0732">Signal</keyword>
<proteinExistence type="predicted"/>
<gene>
    <name evidence="3" type="ORF">SVUK_LOCUS13610</name>
</gene>
<keyword evidence="4" id="KW-1185">Reference proteome</keyword>
<dbReference type="Proteomes" id="UP000270094">
    <property type="component" value="Unassembled WGS sequence"/>
</dbReference>
<organism evidence="3 4">
    <name type="scientific">Strongylus vulgaris</name>
    <name type="common">Blood worm</name>
    <dbReference type="NCBI Taxonomy" id="40348"/>
    <lineage>
        <taxon>Eukaryota</taxon>
        <taxon>Metazoa</taxon>
        <taxon>Ecdysozoa</taxon>
        <taxon>Nematoda</taxon>
        <taxon>Chromadorea</taxon>
        <taxon>Rhabditida</taxon>
        <taxon>Rhabditina</taxon>
        <taxon>Rhabditomorpha</taxon>
        <taxon>Strongyloidea</taxon>
        <taxon>Strongylidae</taxon>
        <taxon>Strongylus</taxon>
    </lineage>
</organism>
<reference evidence="3 4" key="1">
    <citation type="submission" date="2018-11" db="EMBL/GenBank/DDBJ databases">
        <authorList>
            <consortium name="Pathogen Informatics"/>
        </authorList>
    </citation>
    <scope>NUCLEOTIDE SEQUENCE [LARGE SCALE GENOMIC DNA]</scope>
</reference>
<dbReference type="AlphaFoldDB" id="A0A3P7LH41"/>
<protein>
    <recommendedName>
        <fullName evidence="5">SXP/RAL-2 family protein Ani s 5-like cation-binding domain-containing protein</fullName>
    </recommendedName>
</protein>
<sequence>MIYLFILLTFVVVVVAQSDSPLTSAKMDELRTEADELVRDYSDLQRRLTSKFDNIILLLEKKMRIKYELFKARISNVITRFLEPTLLPFAILQVPSPEEIEQALLAIGNAPVFGGGSQALAATISNRDTSKNETGTAREVQPPELSQQTTHSSRQSREKAQSSIPQEETQRSTNSQEEAQTFQTLLPRAQQLYQPQYLSTAQEPEYRPKPRYNYLSVNPYPQDYEYSSSNTFTSSSGQYYWPNYPYNSYQPAVQSVQYSPQYYWQQPRQQYRVQQRQPAYYWVYPDGRTYYDRYYPY</sequence>
<feature type="region of interest" description="Disordered" evidence="1">
    <location>
        <begin position="125"/>
        <end position="179"/>
    </location>
</feature>
<feature type="signal peptide" evidence="2">
    <location>
        <begin position="1"/>
        <end position="16"/>
    </location>
</feature>
<evidence type="ECO:0000313" key="3">
    <source>
        <dbReference type="EMBL" id="VDM78612.1"/>
    </source>
</evidence>
<dbReference type="EMBL" id="UYYB01102461">
    <property type="protein sequence ID" value="VDM78612.1"/>
    <property type="molecule type" value="Genomic_DNA"/>
</dbReference>
<dbReference type="OrthoDB" id="5833508at2759"/>
<feature type="compositionally biased region" description="Polar residues" evidence="1">
    <location>
        <begin position="125"/>
        <end position="135"/>
    </location>
</feature>
<evidence type="ECO:0000256" key="2">
    <source>
        <dbReference type="SAM" id="SignalP"/>
    </source>
</evidence>
<evidence type="ECO:0000256" key="1">
    <source>
        <dbReference type="SAM" id="MobiDB-lite"/>
    </source>
</evidence>
<feature type="chain" id="PRO_5018097110" description="SXP/RAL-2 family protein Ani s 5-like cation-binding domain-containing protein" evidence="2">
    <location>
        <begin position="17"/>
        <end position="297"/>
    </location>
</feature>